<name>A0A392LWX4_9FABA</name>
<dbReference type="PANTHER" id="PTHR37984">
    <property type="entry name" value="PROTEIN CBG26694"/>
    <property type="match status" value="1"/>
</dbReference>
<dbReference type="EMBL" id="LXQA010000125">
    <property type="protein sequence ID" value="MCH79461.1"/>
    <property type="molecule type" value="Genomic_DNA"/>
</dbReference>
<dbReference type="SUPFAM" id="SSF53098">
    <property type="entry name" value="Ribonuclease H-like"/>
    <property type="match status" value="1"/>
</dbReference>
<protein>
    <submittedName>
        <fullName evidence="2">Gypsy retrotransposon integrase-like protein</fullName>
    </submittedName>
</protein>
<comment type="caution">
    <text evidence="2">The sequence shown here is derived from an EMBL/GenBank/DDBJ whole genome shotgun (WGS) entry which is preliminary data.</text>
</comment>
<dbReference type="InterPro" id="IPR050951">
    <property type="entry name" value="Retrovirus_Pol_polyprotein"/>
</dbReference>
<dbReference type="GO" id="GO:0003676">
    <property type="term" value="F:nucleic acid binding"/>
    <property type="evidence" value="ECO:0007669"/>
    <property type="project" value="InterPro"/>
</dbReference>
<proteinExistence type="predicted"/>
<dbReference type="PANTHER" id="PTHR37984:SF5">
    <property type="entry name" value="PROTEIN NYNRIN-LIKE"/>
    <property type="match status" value="1"/>
</dbReference>
<accession>A0A392LWX4</accession>
<dbReference type="InterPro" id="IPR012337">
    <property type="entry name" value="RNaseH-like_sf"/>
</dbReference>
<evidence type="ECO:0000313" key="3">
    <source>
        <dbReference type="Proteomes" id="UP000265520"/>
    </source>
</evidence>
<reference evidence="2 3" key="1">
    <citation type="journal article" date="2018" name="Front. Plant Sci.">
        <title>Red Clover (Trifolium pratense) and Zigzag Clover (T. medium) - A Picture of Genomic Similarities and Differences.</title>
        <authorList>
            <person name="Dluhosova J."/>
            <person name="Istvanek J."/>
            <person name="Nedelnik J."/>
            <person name="Repkova J."/>
        </authorList>
    </citation>
    <scope>NUCLEOTIDE SEQUENCE [LARGE SCALE GENOMIC DNA]</scope>
    <source>
        <strain evidence="3">cv. 10/8</strain>
        <tissue evidence="2">Leaf</tissue>
    </source>
</reference>
<organism evidence="2 3">
    <name type="scientific">Trifolium medium</name>
    <dbReference type="NCBI Taxonomy" id="97028"/>
    <lineage>
        <taxon>Eukaryota</taxon>
        <taxon>Viridiplantae</taxon>
        <taxon>Streptophyta</taxon>
        <taxon>Embryophyta</taxon>
        <taxon>Tracheophyta</taxon>
        <taxon>Spermatophyta</taxon>
        <taxon>Magnoliopsida</taxon>
        <taxon>eudicotyledons</taxon>
        <taxon>Gunneridae</taxon>
        <taxon>Pentapetalae</taxon>
        <taxon>rosids</taxon>
        <taxon>fabids</taxon>
        <taxon>Fabales</taxon>
        <taxon>Fabaceae</taxon>
        <taxon>Papilionoideae</taxon>
        <taxon>50 kb inversion clade</taxon>
        <taxon>NPAAA clade</taxon>
        <taxon>Hologalegina</taxon>
        <taxon>IRL clade</taxon>
        <taxon>Trifolieae</taxon>
        <taxon>Trifolium</taxon>
    </lineage>
</organism>
<dbReference type="AlphaFoldDB" id="A0A392LWX4"/>
<evidence type="ECO:0000313" key="2">
    <source>
        <dbReference type="EMBL" id="MCH79461.1"/>
    </source>
</evidence>
<dbReference type="PROSITE" id="PS50994">
    <property type="entry name" value="INTEGRASE"/>
    <property type="match status" value="1"/>
</dbReference>
<dbReference type="GO" id="GO:0015074">
    <property type="term" value="P:DNA integration"/>
    <property type="evidence" value="ECO:0007669"/>
    <property type="project" value="InterPro"/>
</dbReference>
<dbReference type="Proteomes" id="UP000265520">
    <property type="component" value="Unassembled WGS sequence"/>
</dbReference>
<dbReference type="Gene3D" id="3.30.420.10">
    <property type="entry name" value="Ribonuclease H-like superfamily/Ribonuclease H"/>
    <property type="match status" value="1"/>
</dbReference>
<keyword evidence="3" id="KW-1185">Reference proteome</keyword>
<dbReference type="InterPro" id="IPR001584">
    <property type="entry name" value="Integrase_cat-core"/>
</dbReference>
<dbReference type="InterPro" id="IPR036397">
    <property type="entry name" value="RNaseH_sf"/>
</dbReference>
<evidence type="ECO:0000259" key="1">
    <source>
        <dbReference type="PROSITE" id="PS50994"/>
    </source>
</evidence>
<sequence>MEKNTTNNVRKFFERNILIRFGIPTTVVMDNGTKLTDSGFYAFMDHLKIKHYFSSAELPKTNGQAEAANKVILRGSRRS</sequence>
<gene>
    <name evidence="2" type="ORF">A2U01_0000210</name>
</gene>
<feature type="domain" description="Integrase catalytic" evidence="1">
    <location>
        <begin position="1"/>
        <end position="79"/>
    </location>
</feature>